<keyword evidence="6" id="KW-1185">Reference proteome</keyword>
<dbReference type="Proteomes" id="UP000280696">
    <property type="component" value="Unassembled WGS sequence"/>
</dbReference>
<dbReference type="GO" id="GO:0015074">
    <property type="term" value="P:DNA integration"/>
    <property type="evidence" value="ECO:0007669"/>
    <property type="project" value="InterPro"/>
</dbReference>
<dbReference type="EMBL" id="RAYQ01000029">
    <property type="protein sequence ID" value="RKI88339.1"/>
    <property type="molecule type" value="Genomic_DNA"/>
</dbReference>
<reference evidence="5 6" key="1">
    <citation type="submission" date="2018-09" db="EMBL/GenBank/DDBJ databases">
        <title>Murine metabolic-syndrome-specific gut microbial biobank.</title>
        <authorList>
            <person name="Liu C."/>
        </authorList>
    </citation>
    <scope>NUCLEOTIDE SEQUENCE [LARGE SCALE GENOMIC DNA]</scope>
    <source>
        <strain evidence="5 6">0.1xD8-82</strain>
    </source>
</reference>
<dbReference type="SUPFAM" id="SSF56349">
    <property type="entry name" value="DNA breaking-rejoining enzymes"/>
    <property type="match status" value="1"/>
</dbReference>
<evidence type="ECO:0000256" key="2">
    <source>
        <dbReference type="ARBA" id="ARBA00023125"/>
    </source>
</evidence>
<comment type="similarity">
    <text evidence="1">Belongs to the 'phage' integrase family.</text>
</comment>
<evidence type="ECO:0000256" key="3">
    <source>
        <dbReference type="ARBA" id="ARBA00023172"/>
    </source>
</evidence>
<dbReference type="AlphaFoldDB" id="A0A3A9AA66"/>
<proteinExistence type="inferred from homology"/>
<dbReference type="InterPro" id="IPR002104">
    <property type="entry name" value="Integrase_catalytic"/>
</dbReference>
<dbReference type="InterPro" id="IPR011010">
    <property type="entry name" value="DNA_brk_join_enz"/>
</dbReference>
<dbReference type="GO" id="GO:0003677">
    <property type="term" value="F:DNA binding"/>
    <property type="evidence" value="ECO:0007669"/>
    <property type="project" value="UniProtKB-KW"/>
</dbReference>
<dbReference type="Gene3D" id="1.10.150.130">
    <property type="match status" value="1"/>
</dbReference>
<sequence length="418" mass="46592">MMKLITVLSLEVHMEICLSELITRATQCLVELGLSAGTIRDYQCSAFRPLERRLKDQENINPEILLAQEEFFLGQYQDGKISRHTFNWRIRGIRVLTEVCETGTFTWKVFSKKEAVPLSEMFETALCGFISKQNCGQRQKNCRQSICRRFLRSLEDSGVTSFGDIRPNHVRSFIVKISETRAKSMDDVVYALRGFFRHLCENGLYHDTFWMLLAAPRCRDHHVRACLSSDEISLLLGSIGRGTADGKRDFAAMSLAAVSGLRAGDIASLQLDDIDWKKHEIRLVQGKTSEPLTIPTPKAVLNAIANYILNGRPETASRNVFVRHCAPYSGYHDGVSVACIFRKYQKKVGLSHAVGDGKTLHGMRRGVGTRMAAEGVPVDMVAQVLGHKGTKATKQYISTDMQNLCRCTLGLGSLGGGI</sequence>
<keyword evidence="2" id="KW-0238">DNA-binding</keyword>
<dbReference type="GO" id="GO:0006310">
    <property type="term" value="P:DNA recombination"/>
    <property type="evidence" value="ECO:0007669"/>
    <property type="project" value="UniProtKB-KW"/>
</dbReference>
<dbReference type="PANTHER" id="PTHR30349">
    <property type="entry name" value="PHAGE INTEGRASE-RELATED"/>
    <property type="match status" value="1"/>
</dbReference>
<evidence type="ECO:0000256" key="1">
    <source>
        <dbReference type="ARBA" id="ARBA00008857"/>
    </source>
</evidence>
<comment type="caution">
    <text evidence="5">The sequence shown here is derived from an EMBL/GenBank/DDBJ whole genome shotgun (WGS) entry which is preliminary data.</text>
</comment>
<dbReference type="InterPro" id="IPR010998">
    <property type="entry name" value="Integrase_recombinase_N"/>
</dbReference>
<evidence type="ECO:0000313" key="6">
    <source>
        <dbReference type="Proteomes" id="UP000280696"/>
    </source>
</evidence>
<dbReference type="PANTHER" id="PTHR30349:SF41">
    <property type="entry name" value="INTEGRASE_RECOMBINASE PROTEIN MJ0367-RELATED"/>
    <property type="match status" value="1"/>
</dbReference>
<name>A0A3A9AA66_9FIRM</name>
<dbReference type="InterPro" id="IPR013762">
    <property type="entry name" value="Integrase-like_cat_sf"/>
</dbReference>
<protein>
    <recommendedName>
        <fullName evidence="4">Tyr recombinase domain-containing protein</fullName>
    </recommendedName>
</protein>
<organism evidence="5 6">
    <name type="scientific">Parablautia intestinalis</name>
    <dbReference type="NCBI Taxonomy" id="2320100"/>
    <lineage>
        <taxon>Bacteria</taxon>
        <taxon>Bacillati</taxon>
        <taxon>Bacillota</taxon>
        <taxon>Clostridia</taxon>
        <taxon>Lachnospirales</taxon>
        <taxon>Lachnospiraceae</taxon>
        <taxon>Parablautia</taxon>
    </lineage>
</organism>
<dbReference type="Pfam" id="PF00589">
    <property type="entry name" value="Phage_integrase"/>
    <property type="match status" value="1"/>
</dbReference>
<gene>
    <name evidence="5" type="ORF">D7V94_19480</name>
</gene>
<feature type="domain" description="Tyr recombinase" evidence="4">
    <location>
        <begin position="222"/>
        <end position="409"/>
    </location>
</feature>
<keyword evidence="3" id="KW-0233">DNA recombination</keyword>
<evidence type="ECO:0000259" key="4">
    <source>
        <dbReference type="PROSITE" id="PS51898"/>
    </source>
</evidence>
<dbReference type="Gene3D" id="1.10.443.10">
    <property type="entry name" value="Intergrase catalytic core"/>
    <property type="match status" value="1"/>
</dbReference>
<dbReference type="InterPro" id="IPR050090">
    <property type="entry name" value="Tyrosine_recombinase_XerCD"/>
</dbReference>
<accession>A0A3A9AA66</accession>
<dbReference type="PROSITE" id="PS51898">
    <property type="entry name" value="TYR_RECOMBINASE"/>
    <property type="match status" value="1"/>
</dbReference>
<dbReference type="OrthoDB" id="9802329at2"/>
<evidence type="ECO:0000313" key="5">
    <source>
        <dbReference type="EMBL" id="RKI88339.1"/>
    </source>
</evidence>